<evidence type="ECO:0000256" key="1">
    <source>
        <dbReference type="ARBA" id="ARBA00002286"/>
    </source>
</evidence>
<dbReference type="PANTHER" id="PTHR46889">
    <property type="entry name" value="TRANSPOSASE INSF FOR INSERTION SEQUENCE IS3B-RELATED"/>
    <property type="match status" value="1"/>
</dbReference>
<dbReference type="Proteomes" id="UP000462760">
    <property type="component" value="Unassembled WGS sequence"/>
</dbReference>
<dbReference type="Gene3D" id="3.30.420.10">
    <property type="entry name" value="Ribonuclease H-like superfamily/Ribonuclease H"/>
    <property type="match status" value="1"/>
</dbReference>
<dbReference type="AlphaFoldDB" id="A0A844FFA5"/>
<dbReference type="Pfam" id="PF00665">
    <property type="entry name" value="rve"/>
    <property type="match status" value="1"/>
</dbReference>
<dbReference type="InterPro" id="IPR025948">
    <property type="entry name" value="HTH-like_dom"/>
</dbReference>
<dbReference type="GO" id="GO:0003676">
    <property type="term" value="F:nucleic acid binding"/>
    <property type="evidence" value="ECO:0007669"/>
    <property type="project" value="InterPro"/>
</dbReference>
<comment type="function">
    <text evidence="1">Involved in the transposition of the insertion sequence.</text>
</comment>
<dbReference type="NCBIfam" id="NF033516">
    <property type="entry name" value="transpos_IS3"/>
    <property type="match status" value="1"/>
</dbReference>
<feature type="domain" description="Integrase catalytic" evidence="2">
    <location>
        <begin position="136"/>
        <end position="299"/>
    </location>
</feature>
<protein>
    <submittedName>
        <fullName evidence="3">IS3 family transposase</fullName>
    </submittedName>
</protein>
<dbReference type="GO" id="GO:0015074">
    <property type="term" value="P:DNA integration"/>
    <property type="evidence" value="ECO:0007669"/>
    <property type="project" value="InterPro"/>
</dbReference>
<dbReference type="InterPro" id="IPR001584">
    <property type="entry name" value="Integrase_cat-core"/>
</dbReference>
<dbReference type="Pfam" id="PF13276">
    <property type="entry name" value="HTH_21"/>
    <property type="match status" value="1"/>
</dbReference>
<accession>A0A844FFA5</accession>
<dbReference type="PROSITE" id="PS50994">
    <property type="entry name" value="INTEGRASE"/>
    <property type="match status" value="1"/>
</dbReference>
<dbReference type="Pfam" id="PF13333">
    <property type="entry name" value="rve_2"/>
    <property type="match status" value="1"/>
</dbReference>
<evidence type="ECO:0000313" key="3">
    <source>
        <dbReference type="EMBL" id="MSS42658.1"/>
    </source>
</evidence>
<dbReference type="InterPro" id="IPR012337">
    <property type="entry name" value="RNaseH-like_sf"/>
</dbReference>
<dbReference type="InterPro" id="IPR036397">
    <property type="entry name" value="RNaseH_sf"/>
</dbReference>
<organism evidence="3 4">
    <name type="scientific">Anaerosalibacter bizertensis</name>
    <dbReference type="NCBI Taxonomy" id="932217"/>
    <lineage>
        <taxon>Bacteria</taxon>
        <taxon>Bacillati</taxon>
        <taxon>Bacillota</taxon>
        <taxon>Tissierellia</taxon>
        <taxon>Tissierellales</taxon>
        <taxon>Sporanaerobacteraceae</taxon>
        <taxon>Anaerosalibacter</taxon>
    </lineage>
</organism>
<reference evidence="3 4" key="1">
    <citation type="submission" date="2019-08" db="EMBL/GenBank/DDBJ databases">
        <title>In-depth cultivation of the pig gut microbiome towards novel bacterial diversity and tailored functional studies.</title>
        <authorList>
            <person name="Wylensek D."/>
            <person name="Hitch T.C.A."/>
            <person name="Clavel T."/>
        </authorList>
    </citation>
    <scope>NUCLEOTIDE SEQUENCE [LARGE SCALE GENOMIC DNA]</scope>
    <source>
        <strain evidence="3 4">Med78-601-WT-4W-RMD-3</strain>
    </source>
</reference>
<dbReference type="SUPFAM" id="SSF53098">
    <property type="entry name" value="Ribonuclease H-like"/>
    <property type="match status" value="1"/>
</dbReference>
<name>A0A844FFA5_9FIRM</name>
<dbReference type="InterPro" id="IPR048020">
    <property type="entry name" value="Transpos_IS3"/>
</dbReference>
<evidence type="ECO:0000259" key="2">
    <source>
        <dbReference type="PROSITE" id="PS50994"/>
    </source>
</evidence>
<gene>
    <name evidence="3" type="ORF">FYJ27_02760</name>
</gene>
<dbReference type="PANTHER" id="PTHR46889:SF4">
    <property type="entry name" value="TRANSPOSASE INSO FOR INSERTION SEQUENCE ELEMENT IS911B-RELATED"/>
    <property type="match status" value="1"/>
</dbReference>
<dbReference type="InterPro" id="IPR050900">
    <property type="entry name" value="Transposase_IS3/IS150/IS904"/>
</dbReference>
<proteinExistence type="predicted"/>
<sequence>MRKKALLSKVRQEAEYKTVDFFKDKGYPVTKLCEVLNISRSGYYKYKNRVKPEKEKQDELICSLINEYHSTFDGILGYRRMTMFINKLNHKSFSEGYIHRLMNVLGITARIRIKKVNRIRVKPEYTKENILARDFTAKAPNEKWLTDVTEFSIPGDNRKLYLSPIMDLYDNSIIEYKLSFRNNNNLVFSMFDKAIQKYPDAKPIFHSDRGFQYTSNIFKSKIEKAGMTQSMSRVGKCIDNGPMEGFFGILKTEMFYGKKFKSLEELKGKIAEYIKFYNEERFQKRLGCMAPLEYRNHASKCV</sequence>
<evidence type="ECO:0000313" key="4">
    <source>
        <dbReference type="Proteomes" id="UP000462760"/>
    </source>
</evidence>
<comment type="caution">
    <text evidence="3">The sequence shown here is derived from an EMBL/GenBank/DDBJ whole genome shotgun (WGS) entry which is preliminary data.</text>
</comment>
<dbReference type="EMBL" id="VULR01000002">
    <property type="protein sequence ID" value="MSS42658.1"/>
    <property type="molecule type" value="Genomic_DNA"/>
</dbReference>